<dbReference type="RefSeq" id="WP_136460808.1">
    <property type="nucleotide sequence ID" value="NZ_SRSF01000019.1"/>
</dbReference>
<dbReference type="AlphaFoldDB" id="A0A4S4N7L7"/>
<evidence type="ECO:0000313" key="3">
    <source>
        <dbReference type="Proteomes" id="UP000308528"/>
    </source>
</evidence>
<protein>
    <submittedName>
        <fullName evidence="2">Uncharacterized protein</fullName>
    </submittedName>
</protein>
<evidence type="ECO:0000256" key="1">
    <source>
        <dbReference type="SAM" id="MobiDB-lite"/>
    </source>
</evidence>
<gene>
    <name evidence="2" type="ORF">E4021_17705</name>
</gene>
<feature type="region of interest" description="Disordered" evidence="1">
    <location>
        <begin position="1"/>
        <end position="22"/>
    </location>
</feature>
<accession>A0A4S4N7L7</accession>
<name>A0A4S4N7L7_9BACT</name>
<keyword evidence="3" id="KW-1185">Reference proteome</keyword>
<evidence type="ECO:0000313" key="2">
    <source>
        <dbReference type="EMBL" id="THH34535.1"/>
    </source>
</evidence>
<organism evidence="2 3">
    <name type="scientific">Neolewinella litorea</name>
    <dbReference type="NCBI Taxonomy" id="2562452"/>
    <lineage>
        <taxon>Bacteria</taxon>
        <taxon>Pseudomonadati</taxon>
        <taxon>Bacteroidota</taxon>
        <taxon>Saprospiria</taxon>
        <taxon>Saprospirales</taxon>
        <taxon>Lewinellaceae</taxon>
        <taxon>Neolewinella</taxon>
    </lineage>
</organism>
<dbReference type="Proteomes" id="UP000308528">
    <property type="component" value="Unassembled WGS sequence"/>
</dbReference>
<comment type="caution">
    <text evidence="2">The sequence shown here is derived from an EMBL/GenBank/DDBJ whole genome shotgun (WGS) entry which is preliminary data.</text>
</comment>
<dbReference type="EMBL" id="SRSF01000019">
    <property type="protein sequence ID" value="THH34535.1"/>
    <property type="molecule type" value="Genomic_DNA"/>
</dbReference>
<sequence length="339" mass="39012">MSKKDKKEHSPISNFPTEELSSSPLSIGFLRRVETKEERKLVKHSNHLLNSKTSSDRYDQEKQGALSLFEGLPQERQGELLEAKVTFVGVSLQPNEDRLLTAVLRLLSDTEYQGNQKPRRDRYSEGGRKESYPVLEVTPHALFSAYVAKEDYSGKEQQNALKALGELLDKKFYWSYSRKEDNGSKSHVKHLGSLITDYKEVNREDGKKLLELTINPVLVDQIDTHYVLYPEDIANRTALFCPGKVLPAVNRLRDYLALQVVYQKQKESIEVKIGYEKLLYKLELDKYIKRRERKRAEEYFQRAIDTCKAAGAILSFEIKAGRTGEPTCCFEVSTSCEFW</sequence>
<feature type="compositionally biased region" description="Basic and acidic residues" evidence="1">
    <location>
        <begin position="1"/>
        <end position="10"/>
    </location>
</feature>
<proteinExistence type="predicted"/>
<feature type="compositionally biased region" description="Polar residues" evidence="1">
    <location>
        <begin position="11"/>
        <end position="22"/>
    </location>
</feature>
<reference evidence="2 3" key="1">
    <citation type="submission" date="2019-04" db="EMBL/GenBank/DDBJ databases">
        <title>Lewinella litorea sp. nov., isolated from a marine sand.</title>
        <authorList>
            <person name="Yoon J.-H."/>
        </authorList>
    </citation>
    <scope>NUCLEOTIDE SEQUENCE [LARGE SCALE GENOMIC DNA]</scope>
    <source>
        <strain evidence="2 3">HSMS-39</strain>
    </source>
</reference>